<evidence type="ECO:0000313" key="14">
    <source>
        <dbReference type="EMBL" id="GGC78513.1"/>
    </source>
</evidence>
<dbReference type="GO" id="GO:0005737">
    <property type="term" value="C:cytoplasm"/>
    <property type="evidence" value="ECO:0007669"/>
    <property type="project" value="TreeGrafter"/>
</dbReference>
<evidence type="ECO:0000256" key="1">
    <source>
        <dbReference type="ARBA" id="ARBA00001911"/>
    </source>
</evidence>
<keyword evidence="7" id="KW-0520">NAD</keyword>
<evidence type="ECO:0000256" key="7">
    <source>
        <dbReference type="ARBA" id="ARBA00023027"/>
    </source>
</evidence>
<dbReference type="Proteomes" id="UP000637002">
    <property type="component" value="Unassembled WGS sequence"/>
</dbReference>
<evidence type="ECO:0000256" key="5">
    <source>
        <dbReference type="ARBA" id="ARBA00022968"/>
    </source>
</evidence>
<dbReference type="RefSeq" id="WP_188611023.1">
    <property type="nucleotide sequence ID" value="NZ_BMGG01000007.1"/>
</dbReference>
<keyword evidence="6" id="KW-1133">Transmembrane helix</keyword>
<evidence type="ECO:0000256" key="12">
    <source>
        <dbReference type="ARBA" id="ARBA00037859"/>
    </source>
</evidence>
<dbReference type="SUPFAM" id="SSF51735">
    <property type="entry name" value="NAD(P)-binding Rossmann-fold domains"/>
    <property type="match status" value="1"/>
</dbReference>
<dbReference type="CDD" id="cd05230">
    <property type="entry name" value="UGD_SDR_e"/>
    <property type="match status" value="1"/>
</dbReference>
<keyword evidence="15" id="KW-1185">Reference proteome</keyword>
<dbReference type="Gene3D" id="3.40.50.720">
    <property type="entry name" value="NAD(P)-binding Rossmann-like Domain"/>
    <property type="match status" value="1"/>
</dbReference>
<dbReference type="InterPro" id="IPR036291">
    <property type="entry name" value="NAD(P)-bd_dom_sf"/>
</dbReference>
<dbReference type="GO" id="GO:0070403">
    <property type="term" value="F:NAD+ binding"/>
    <property type="evidence" value="ECO:0007669"/>
    <property type="project" value="InterPro"/>
</dbReference>
<dbReference type="EMBL" id="BMGG01000007">
    <property type="protein sequence ID" value="GGC78513.1"/>
    <property type="molecule type" value="Genomic_DNA"/>
</dbReference>
<keyword evidence="10" id="KW-0325">Glycoprotein</keyword>
<dbReference type="PANTHER" id="PTHR43078:SF6">
    <property type="entry name" value="UDP-GLUCURONIC ACID DECARBOXYLASE 1"/>
    <property type="match status" value="1"/>
</dbReference>
<keyword evidence="5" id="KW-0735">Signal-anchor</keyword>
<evidence type="ECO:0000256" key="2">
    <source>
        <dbReference type="ARBA" id="ARBA00004323"/>
    </source>
</evidence>
<dbReference type="Pfam" id="PF01370">
    <property type="entry name" value="Epimerase"/>
    <property type="match status" value="1"/>
</dbReference>
<evidence type="ECO:0000256" key="6">
    <source>
        <dbReference type="ARBA" id="ARBA00022989"/>
    </source>
</evidence>
<organism evidence="14 15">
    <name type="scientific">Chelatococcus reniformis</name>
    <dbReference type="NCBI Taxonomy" id="1494448"/>
    <lineage>
        <taxon>Bacteria</taxon>
        <taxon>Pseudomonadati</taxon>
        <taxon>Pseudomonadota</taxon>
        <taxon>Alphaproteobacteria</taxon>
        <taxon>Hyphomicrobiales</taxon>
        <taxon>Chelatococcaceae</taxon>
        <taxon>Chelatococcus</taxon>
    </lineage>
</organism>
<keyword evidence="4" id="KW-0210">Decarboxylase</keyword>
<evidence type="ECO:0000256" key="11">
    <source>
        <dbReference type="ARBA" id="ARBA00023239"/>
    </source>
</evidence>
<name>A0A916UND3_9HYPH</name>
<evidence type="ECO:0000256" key="10">
    <source>
        <dbReference type="ARBA" id="ARBA00023180"/>
    </source>
</evidence>
<dbReference type="FunFam" id="3.40.50.720:FF:000065">
    <property type="entry name" value="UDP-glucuronic acid decarboxylase 1"/>
    <property type="match status" value="1"/>
</dbReference>
<dbReference type="GO" id="GO:0042732">
    <property type="term" value="P:D-xylose metabolic process"/>
    <property type="evidence" value="ECO:0007669"/>
    <property type="project" value="InterPro"/>
</dbReference>
<dbReference type="InterPro" id="IPR001509">
    <property type="entry name" value="Epimerase_deHydtase"/>
</dbReference>
<gene>
    <name evidence="14" type="ORF">GCM10010994_40890</name>
</gene>
<evidence type="ECO:0000256" key="4">
    <source>
        <dbReference type="ARBA" id="ARBA00022793"/>
    </source>
</evidence>
<evidence type="ECO:0000256" key="3">
    <source>
        <dbReference type="ARBA" id="ARBA00022692"/>
    </source>
</evidence>
<keyword evidence="8" id="KW-0333">Golgi apparatus</keyword>
<feature type="domain" description="NAD-dependent epimerase/dehydratase" evidence="13">
    <location>
        <begin position="9"/>
        <end position="251"/>
    </location>
</feature>
<dbReference type="PANTHER" id="PTHR43078">
    <property type="entry name" value="UDP-GLUCURONIC ACID DECARBOXYLASE-RELATED"/>
    <property type="match status" value="1"/>
</dbReference>
<dbReference type="InterPro" id="IPR044516">
    <property type="entry name" value="UXS-like"/>
</dbReference>
<dbReference type="AlphaFoldDB" id="A0A916UND3"/>
<accession>A0A916UND3</accession>
<reference evidence="14" key="2">
    <citation type="submission" date="2020-09" db="EMBL/GenBank/DDBJ databases">
        <authorList>
            <person name="Sun Q."/>
            <person name="Zhou Y."/>
        </authorList>
    </citation>
    <scope>NUCLEOTIDE SEQUENCE</scope>
    <source>
        <strain evidence="14">CGMCC 1.12919</strain>
    </source>
</reference>
<evidence type="ECO:0000256" key="8">
    <source>
        <dbReference type="ARBA" id="ARBA00023034"/>
    </source>
</evidence>
<comment type="cofactor">
    <cofactor evidence="1">
        <name>NAD(+)</name>
        <dbReference type="ChEBI" id="CHEBI:57540"/>
    </cofactor>
</comment>
<keyword evidence="9" id="KW-0472">Membrane</keyword>
<reference evidence="14" key="1">
    <citation type="journal article" date="2014" name="Int. J. Syst. Evol. Microbiol.">
        <title>Complete genome sequence of Corynebacterium casei LMG S-19264T (=DSM 44701T), isolated from a smear-ripened cheese.</title>
        <authorList>
            <consortium name="US DOE Joint Genome Institute (JGI-PGF)"/>
            <person name="Walter F."/>
            <person name="Albersmeier A."/>
            <person name="Kalinowski J."/>
            <person name="Ruckert C."/>
        </authorList>
    </citation>
    <scope>NUCLEOTIDE SEQUENCE</scope>
    <source>
        <strain evidence="14">CGMCC 1.12919</strain>
    </source>
</reference>
<comment type="caution">
    <text evidence="14">The sequence shown here is derived from an EMBL/GenBank/DDBJ whole genome shotgun (WGS) entry which is preliminary data.</text>
</comment>
<proteinExistence type="predicted"/>
<evidence type="ECO:0000259" key="13">
    <source>
        <dbReference type="Pfam" id="PF01370"/>
    </source>
</evidence>
<keyword evidence="11" id="KW-0456">Lyase</keyword>
<evidence type="ECO:0000313" key="15">
    <source>
        <dbReference type="Proteomes" id="UP000637002"/>
    </source>
</evidence>
<protein>
    <submittedName>
        <fullName evidence="14">NAD-dependent dehydratase</fullName>
    </submittedName>
</protein>
<comment type="subcellular location">
    <subcellularLocation>
        <location evidence="2">Golgi apparatus membrane</location>
        <topology evidence="2">Single-pass type II membrane protein</topology>
    </subcellularLocation>
    <subcellularLocation>
        <location evidence="12">Golgi apparatus</location>
        <location evidence="12">Golgi stack membrane</location>
    </subcellularLocation>
</comment>
<keyword evidence="3" id="KW-0812">Transmembrane</keyword>
<evidence type="ECO:0000256" key="9">
    <source>
        <dbReference type="ARBA" id="ARBA00023136"/>
    </source>
</evidence>
<dbReference type="GO" id="GO:0048040">
    <property type="term" value="F:UDP-glucuronate decarboxylase activity"/>
    <property type="evidence" value="ECO:0007669"/>
    <property type="project" value="TreeGrafter"/>
</dbReference>
<sequence length="357" mass="39666">MTCENDAIALVAGGAGFIGSHLIDALLGRGWRVICLDNFQTGRFDNVRHLEREPRFDVCEADIIDPLPVRLARSRVPITHVFNLACAASPPHYQADPEHTLLTSVVGTHHLLQLAEQRGARFLLASTSEVYGDPEVHPQQESYWGHVNPIGPRACYDEGKRAAETLSFDFLRTARVDVRVARIFNTYGPRMRADDGRVVSNVITQALAGDDITIYGSGEQTRSFCYVDDLVDGLLRLMTHEQDYRGAINLGNPHELKVHELADLVVAMTGTRSIVSYKPLPIDDPRRRRPDIGIARRVLGWSPRVHLEVGLEKTIAHFAAEARAAADLPFVRSAVRRARSTGARRSTPSTVVAHYER</sequence>